<proteinExistence type="predicted"/>
<name>A0A285X6H6_9FLAO</name>
<sequence>MEYNDQYDQKTENLFASCDLLLLKLFFNMDVTCGFPDVPPETVDLLESLGLLTLKGDHCYITRLGKNAVSKGGVKNFVKDRQLIYSENNLVRREKRLVEYPLILGVLLSLILIICLLTWMLIDL</sequence>
<evidence type="ECO:0000256" key="1">
    <source>
        <dbReference type="SAM" id="Phobius"/>
    </source>
</evidence>
<keyword evidence="1" id="KW-0472">Membrane</keyword>
<dbReference type="Proteomes" id="UP000219193">
    <property type="component" value="Unassembled WGS sequence"/>
</dbReference>
<dbReference type="EMBL" id="OCMF01000002">
    <property type="protein sequence ID" value="SOC80606.1"/>
    <property type="molecule type" value="Genomic_DNA"/>
</dbReference>
<dbReference type="RefSeq" id="WP_097056364.1">
    <property type="nucleotide sequence ID" value="NZ_OCMF01000002.1"/>
</dbReference>
<evidence type="ECO:0000313" key="3">
    <source>
        <dbReference type="Proteomes" id="UP000219193"/>
    </source>
</evidence>
<protein>
    <submittedName>
        <fullName evidence="2">Uncharacterized protein</fullName>
    </submittedName>
</protein>
<organism evidence="2 3">
    <name type="scientific">Salinimicrobium sediminis</name>
    <dbReference type="NCBI Taxonomy" id="1343891"/>
    <lineage>
        <taxon>Bacteria</taxon>
        <taxon>Pseudomonadati</taxon>
        <taxon>Bacteroidota</taxon>
        <taxon>Flavobacteriia</taxon>
        <taxon>Flavobacteriales</taxon>
        <taxon>Flavobacteriaceae</taxon>
        <taxon>Salinimicrobium</taxon>
    </lineage>
</organism>
<dbReference type="AlphaFoldDB" id="A0A285X6H6"/>
<feature type="transmembrane region" description="Helical" evidence="1">
    <location>
        <begin position="102"/>
        <end position="122"/>
    </location>
</feature>
<reference evidence="3" key="1">
    <citation type="submission" date="2017-09" db="EMBL/GenBank/DDBJ databases">
        <authorList>
            <person name="Varghese N."/>
            <person name="Submissions S."/>
        </authorList>
    </citation>
    <scope>NUCLEOTIDE SEQUENCE [LARGE SCALE GENOMIC DNA]</scope>
    <source>
        <strain evidence="3">CGMCC 1.12641</strain>
    </source>
</reference>
<keyword evidence="1" id="KW-1133">Transmembrane helix</keyword>
<evidence type="ECO:0000313" key="2">
    <source>
        <dbReference type="EMBL" id="SOC80606.1"/>
    </source>
</evidence>
<keyword evidence="3" id="KW-1185">Reference proteome</keyword>
<accession>A0A285X6H6</accession>
<keyword evidence="1" id="KW-0812">Transmembrane</keyword>
<gene>
    <name evidence="2" type="ORF">SAMN06296241_2159</name>
</gene>